<evidence type="ECO:0000256" key="1">
    <source>
        <dbReference type="SAM" id="MobiDB-lite"/>
    </source>
</evidence>
<comment type="caution">
    <text evidence="2">The sequence shown here is derived from an EMBL/GenBank/DDBJ whole genome shotgun (WGS) entry which is preliminary data.</text>
</comment>
<evidence type="ECO:0000313" key="2">
    <source>
        <dbReference type="EMBL" id="KAJ1101847.1"/>
    </source>
</evidence>
<reference evidence="2" key="1">
    <citation type="journal article" date="2022" name="bioRxiv">
        <title>Sequencing and chromosome-scale assembly of the giantPleurodeles waltlgenome.</title>
        <authorList>
            <person name="Brown T."/>
            <person name="Elewa A."/>
            <person name="Iarovenko S."/>
            <person name="Subramanian E."/>
            <person name="Araus A.J."/>
            <person name="Petzold A."/>
            <person name="Susuki M."/>
            <person name="Suzuki K.-i.T."/>
            <person name="Hayashi T."/>
            <person name="Toyoda A."/>
            <person name="Oliveira C."/>
            <person name="Osipova E."/>
            <person name="Leigh N.D."/>
            <person name="Simon A."/>
            <person name="Yun M.H."/>
        </authorList>
    </citation>
    <scope>NUCLEOTIDE SEQUENCE</scope>
    <source>
        <strain evidence="2">20211129_DDA</strain>
        <tissue evidence="2">Liver</tissue>
    </source>
</reference>
<gene>
    <name evidence="2" type="ORF">NDU88_006911</name>
</gene>
<name>A0AAV7ME76_PLEWA</name>
<proteinExistence type="predicted"/>
<feature type="region of interest" description="Disordered" evidence="1">
    <location>
        <begin position="1"/>
        <end position="171"/>
    </location>
</feature>
<feature type="compositionally biased region" description="Polar residues" evidence="1">
    <location>
        <begin position="101"/>
        <end position="113"/>
    </location>
</feature>
<dbReference type="AlphaFoldDB" id="A0AAV7ME76"/>
<sequence length="171" mass="18842">MLPCNRPTDTELTQQYPGGTIASGWPDPDVMTAPTIQATHQGGGGVCKALSEGTWEAATAPTGTPREAAQEKEHDGHHSQDRRAIRVSTYGADPRPRRRNATTAVSSPFQTQMEEQEAARPAYRPHSEESVALPDTIWKGETEEDEHLVNPEGRTGKRNHIQKNKRKLTKP</sequence>
<feature type="compositionally biased region" description="Basic residues" evidence="1">
    <location>
        <begin position="156"/>
        <end position="171"/>
    </location>
</feature>
<feature type="compositionally biased region" description="Basic and acidic residues" evidence="1">
    <location>
        <begin position="68"/>
        <end position="84"/>
    </location>
</feature>
<evidence type="ECO:0000313" key="3">
    <source>
        <dbReference type="Proteomes" id="UP001066276"/>
    </source>
</evidence>
<organism evidence="2 3">
    <name type="scientific">Pleurodeles waltl</name>
    <name type="common">Iberian ribbed newt</name>
    <dbReference type="NCBI Taxonomy" id="8319"/>
    <lineage>
        <taxon>Eukaryota</taxon>
        <taxon>Metazoa</taxon>
        <taxon>Chordata</taxon>
        <taxon>Craniata</taxon>
        <taxon>Vertebrata</taxon>
        <taxon>Euteleostomi</taxon>
        <taxon>Amphibia</taxon>
        <taxon>Batrachia</taxon>
        <taxon>Caudata</taxon>
        <taxon>Salamandroidea</taxon>
        <taxon>Salamandridae</taxon>
        <taxon>Pleurodelinae</taxon>
        <taxon>Pleurodeles</taxon>
    </lineage>
</organism>
<dbReference type="EMBL" id="JANPWB010000014">
    <property type="protein sequence ID" value="KAJ1101847.1"/>
    <property type="molecule type" value="Genomic_DNA"/>
</dbReference>
<protein>
    <submittedName>
        <fullName evidence="2">Uncharacterized protein</fullName>
    </submittedName>
</protein>
<keyword evidence="3" id="KW-1185">Reference proteome</keyword>
<accession>A0AAV7ME76</accession>
<dbReference type="Proteomes" id="UP001066276">
    <property type="component" value="Chromosome 10"/>
</dbReference>